<dbReference type="Pfam" id="PF01408">
    <property type="entry name" value="GFO_IDH_MocA"/>
    <property type="match status" value="1"/>
</dbReference>
<dbReference type="SUPFAM" id="SSF55347">
    <property type="entry name" value="Glyceraldehyde-3-phosphate dehydrogenase-like, C-terminal domain"/>
    <property type="match status" value="1"/>
</dbReference>
<dbReference type="GO" id="GO:0000166">
    <property type="term" value="F:nucleotide binding"/>
    <property type="evidence" value="ECO:0007669"/>
    <property type="project" value="InterPro"/>
</dbReference>
<feature type="domain" description="Gfo/Idh/MocA-like oxidoreductase N-terminal" evidence="1">
    <location>
        <begin position="7"/>
        <end position="123"/>
    </location>
</feature>
<dbReference type="InterPro" id="IPR051450">
    <property type="entry name" value="Gfo/Idh/MocA_Oxidoreductases"/>
</dbReference>
<dbReference type="InterPro" id="IPR055170">
    <property type="entry name" value="GFO_IDH_MocA-like_dom"/>
</dbReference>
<dbReference type="PANTHER" id="PTHR43377:SF6">
    <property type="entry name" value="GFO_IDH_MOCA-LIKE OXIDOREDUCTASE N-TERMINAL DOMAIN-CONTAINING PROTEIN"/>
    <property type="match status" value="1"/>
</dbReference>
<dbReference type="KEGG" id="dbr:Deba_2421"/>
<dbReference type="OrthoDB" id="9782091at2"/>
<dbReference type="eggNOG" id="COG0110">
    <property type="taxonomic scope" value="Bacteria"/>
</dbReference>
<name>E1QJP0_DESB2</name>
<dbReference type="InterPro" id="IPR011004">
    <property type="entry name" value="Trimer_LpxA-like_sf"/>
</dbReference>
<reference evidence="3 4" key="1">
    <citation type="journal article" date="2010" name="Stand. Genomic Sci.">
        <title>Complete genome sequence of Desulfarculus baarsii type strain (2st14).</title>
        <authorList>
            <person name="Sun H."/>
            <person name="Spring S."/>
            <person name="Lapidus A."/>
            <person name="Davenport K."/>
            <person name="Del Rio T.G."/>
            <person name="Tice H."/>
            <person name="Nolan M."/>
            <person name="Copeland A."/>
            <person name="Cheng J.F."/>
            <person name="Lucas S."/>
            <person name="Tapia R."/>
            <person name="Goodwin L."/>
            <person name="Pitluck S."/>
            <person name="Ivanova N."/>
            <person name="Pagani I."/>
            <person name="Mavromatis K."/>
            <person name="Ovchinnikova G."/>
            <person name="Pati A."/>
            <person name="Chen A."/>
            <person name="Palaniappan K."/>
            <person name="Hauser L."/>
            <person name="Chang Y.J."/>
            <person name="Jeffries C.D."/>
            <person name="Detter J.C."/>
            <person name="Han C."/>
            <person name="Rohde M."/>
            <person name="Brambilla E."/>
            <person name="Goker M."/>
            <person name="Woyke T."/>
            <person name="Bristow J."/>
            <person name="Eisen J.A."/>
            <person name="Markowitz V."/>
            <person name="Hugenholtz P."/>
            <person name="Kyrpides N.C."/>
            <person name="Klenk H.P."/>
            <person name="Land M."/>
        </authorList>
    </citation>
    <scope>NUCLEOTIDE SEQUENCE [LARGE SCALE GENOMIC DNA]</scope>
    <source>
        <strain evidence="4">ATCC 33931 / DSM 2075 / LMG 7858 / VKM B-1802 / 2st14</strain>
    </source>
</reference>
<evidence type="ECO:0000313" key="3">
    <source>
        <dbReference type="EMBL" id="ADK85783.1"/>
    </source>
</evidence>
<dbReference type="Proteomes" id="UP000009047">
    <property type="component" value="Chromosome"/>
</dbReference>
<dbReference type="SUPFAM" id="SSF51735">
    <property type="entry name" value="NAD(P)-binding Rossmann-fold domains"/>
    <property type="match status" value="1"/>
</dbReference>
<dbReference type="InterPro" id="IPR001451">
    <property type="entry name" value="Hexapep"/>
</dbReference>
<sequence length="535" mass="57821">MTAVKKNVAVIGAGYWGKNLVRNFASIGALAAVADADPQRLAAVAQAHPDVTLHDDPERAMADPAIEGVAIATPAETHAALVAAALHHNKHVFVEKPLCLEMVEGRELVRAAEAKGLTLMVGHLLHYHPAVIRLKEMVDGGQVGQLQYIYSNRLNLGKIRQEENIIWSFAPHDVSLILALTGETPEQVTSFGGNYLQPEIADVTVSTLSFPSGVKAHIFVNWLHPFKEQKLVVVGTEGMAVFDDTAPKDKLLFYPHRIRWQHRLPVPEKMDAQVIALAPAEPLKNECLHFVECIRTGLQPRTDGKEGLAVLAVLDACHRSLVNGGAPVRPGHGEHGQQQDQGYTVHPTAVIDHGCVIGKGSRVWHFAHVISGSRIGDNCSLGQNVVVGPNVTIGRGCKIQNNVSVYDGVTLEDGVFCGPSMVFTNVYNPRAEISRKDQYRKTLVRRGATLGANCTIVCGNTVGRHAFVAAGAVVTRDVADFALVAGNPARQIGWMCRCGVRLNFDDGQTARCVACGENYLLERGAVRPSQEPAEL</sequence>
<dbReference type="HOGENOM" id="CLU_490775_0_0_7"/>
<dbReference type="SUPFAM" id="SSF51161">
    <property type="entry name" value="Trimeric LpxA-like enzymes"/>
    <property type="match status" value="1"/>
</dbReference>
<accession>E1QJP0</accession>
<protein>
    <submittedName>
        <fullName evidence="3">Oxidoreductase domain protein</fullName>
    </submittedName>
</protein>
<organism evidence="3 4">
    <name type="scientific">Desulfarculus baarsii (strain ATCC 33931 / DSM 2075 / LMG 7858 / VKM B-1802 / 2st14)</name>
    <dbReference type="NCBI Taxonomy" id="644282"/>
    <lineage>
        <taxon>Bacteria</taxon>
        <taxon>Pseudomonadati</taxon>
        <taxon>Thermodesulfobacteriota</taxon>
        <taxon>Desulfarculia</taxon>
        <taxon>Desulfarculales</taxon>
        <taxon>Desulfarculaceae</taxon>
        <taxon>Desulfarculus</taxon>
    </lineage>
</organism>
<dbReference type="eggNOG" id="COG0673">
    <property type="taxonomic scope" value="Bacteria"/>
</dbReference>
<feature type="domain" description="GFO/IDH/MocA-like oxidoreductase" evidence="2">
    <location>
        <begin position="133"/>
        <end position="240"/>
    </location>
</feature>
<gene>
    <name evidence="3" type="ordered locus">Deba_2421</name>
</gene>
<dbReference type="Pfam" id="PF14602">
    <property type="entry name" value="Hexapep_2"/>
    <property type="match status" value="1"/>
</dbReference>
<dbReference type="Gene3D" id="2.160.10.10">
    <property type="entry name" value="Hexapeptide repeat proteins"/>
    <property type="match status" value="1"/>
</dbReference>
<dbReference type="CDD" id="cd03358">
    <property type="entry name" value="LbH_WxcM_N_like"/>
    <property type="match status" value="1"/>
</dbReference>
<dbReference type="Pfam" id="PF22725">
    <property type="entry name" value="GFO_IDH_MocA_C3"/>
    <property type="match status" value="1"/>
</dbReference>
<dbReference type="EMBL" id="CP002085">
    <property type="protein sequence ID" value="ADK85783.1"/>
    <property type="molecule type" value="Genomic_DNA"/>
</dbReference>
<evidence type="ECO:0000313" key="4">
    <source>
        <dbReference type="Proteomes" id="UP000009047"/>
    </source>
</evidence>
<dbReference type="RefSeq" id="WP_013259222.1">
    <property type="nucleotide sequence ID" value="NC_014365.1"/>
</dbReference>
<evidence type="ECO:0000259" key="2">
    <source>
        <dbReference type="Pfam" id="PF22725"/>
    </source>
</evidence>
<evidence type="ECO:0000259" key="1">
    <source>
        <dbReference type="Pfam" id="PF01408"/>
    </source>
</evidence>
<dbReference type="Gene3D" id="3.40.50.720">
    <property type="entry name" value="NAD(P)-binding Rossmann-like Domain"/>
    <property type="match status" value="1"/>
</dbReference>
<dbReference type="InterPro" id="IPR036291">
    <property type="entry name" value="NAD(P)-bd_dom_sf"/>
</dbReference>
<keyword evidence="4" id="KW-1185">Reference proteome</keyword>
<dbReference type="AlphaFoldDB" id="E1QJP0"/>
<dbReference type="InterPro" id="IPR000683">
    <property type="entry name" value="Gfo/Idh/MocA-like_OxRdtase_N"/>
</dbReference>
<dbReference type="Pfam" id="PF00132">
    <property type="entry name" value="Hexapep"/>
    <property type="match status" value="1"/>
</dbReference>
<dbReference type="Gene3D" id="3.30.360.10">
    <property type="entry name" value="Dihydrodipicolinate Reductase, domain 2"/>
    <property type="match status" value="1"/>
</dbReference>
<dbReference type="PANTHER" id="PTHR43377">
    <property type="entry name" value="BILIVERDIN REDUCTASE A"/>
    <property type="match status" value="1"/>
</dbReference>
<proteinExistence type="predicted"/>
<dbReference type="STRING" id="644282.Deba_2421"/>